<organism evidence="2 3">
    <name type="scientific">Peptoclostridium litorale DSM 5388</name>
    <dbReference type="NCBI Taxonomy" id="1121324"/>
    <lineage>
        <taxon>Bacteria</taxon>
        <taxon>Bacillati</taxon>
        <taxon>Bacillota</taxon>
        <taxon>Clostridia</taxon>
        <taxon>Peptostreptococcales</taxon>
        <taxon>Peptoclostridiaceae</taxon>
        <taxon>Peptoclostridium</taxon>
    </lineage>
</organism>
<dbReference type="OrthoDB" id="1958145at2"/>
<evidence type="ECO:0000313" key="2">
    <source>
        <dbReference type="EMBL" id="KDR95080.1"/>
    </source>
</evidence>
<name>A0A069RFX1_PEPLI</name>
<keyword evidence="3" id="KW-1185">Reference proteome</keyword>
<reference evidence="2 3" key="1">
    <citation type="submission" date="2014-03" db="EMBL/GenBank/DDBJ databases">
        <title>Genome sequence of Clostridium litorale W6, DSM 5388.</title>
        <authorList>
            <person name="Poehlein A."/>
            <person name="Jagirdar A."/>
            <person name="Khonsari B."/>
            <person name="Chibani C.M."/>
            <person name="Gutierrez Gutierrez D.A."/>
            <person name="Davydova E."/>
            <person name="Alghaithi H.S."/>
            <person name="Nair K.P."/>
            <person name="Dhamotharan K."/>
            <person name="Chandran L."/>
            <person name="G W."/>
            <person name="Daniel R."/>
        </authorList>
    </citation>
    <scope>NUCLEOTIDE SEQUENCE [LARGE SCALE GENOMIC DNA]</scope>
    <source>
        <strain evidence="2 3">W6</strain>
    </source>
</reference>
<protein>
    <submittedName>
        <fullName evidence="2">Uncharacterized protein</fullName>
    </submittedName>
</protein>
<dbReference type="STRING" id="1121324.CLIT_11c01090"/>
<feature type="region of interest" description="Disordered" evidence="1">
    <location>
        <begin position="22"/>
        <end position="59"/>
    </location>
</feature>
<evidence type="ECO:0000256" key="1">
    <source>
        <dbReference type="SAM" id="MobiDB-lite"/>
    </source>
</evidence>
<sequence>MEEILWIIALIAIRALFGRNKKEGEKRATARKQRTSGQIGVPAKATIKEQKRAKPKKTSIESYFKDMAQEIKKQQDVLAQKTKQAQRERKDAKADVQPFESIEEPVVKVDKKASGAQRESAYYFEEKEHEKKKTYEIVHAAEEAAVKGPFESLFESPNEIVKGIIYSEVLSKPKSLRKN</sequence>
<dbReference type="EMBL" id="JJMM01000011">
    <property type="protein sequence ID" value="KDR95080.1"/>
    <property type="molecule type" value="Genomic_DNA"/>
</dbReference>
<dbReference type="eggNOG" id="ENOG502ZWYM">
    <property type="taxonomic scope" value="Bacteria"/>
</dbReference>
<gene>
    <name evidence="2" type="ORF">CLIT_11c01090</name>
</gene>
<feature type="region of interest" description="Disordered" evidence="1">
    <location>
        <begin position="78"/>
        <end position="97"/>
    </location>
</feature>
<feature type="compositionally biased region" description="Basic and acidic residues" evidence="1">
    <location>
        <begin position="85"/>
        <end position="94"/>
    </location>
</feature>
<evidence type="ECO:0000313" key="3">
    <source>
        <dbReference type="Proteomes" id="UP000027946"/>
    </source>
</evidence>
<dbReference type="AlphaFoldDB" id="A0A069RFX1"/>
<dbReference type="RefSeq" id="WP_038265002.1">
    <property type="nucleotide sequence ID" value="NZ_FSRH01000002.1"/>
</dbReference>
<dbReference type="Proteomes" id="UP000027946">
    <property type="component" value="Unassembled WGS sequence"/>
</dbReference>
<accession>A0A069RFX1</accession>
<proteinExistence type="predicted"/>
<comment type="caution">
    <text evidence="2">The sequence shown here is derived from an EMBL/GenBank/DDBJ whole genome shotgun (WGS) entry which is preliminary data.</text>
</comment>